<keyword evidence="2" id="KW-1185">Reference proteome</keyword>
<reference evidence="2" key="1">
    <citation type="submission" date="2021-02" db="EMBL/GenBank/DDBJ databases">
        <title>Sulfurospirillum tamanensis sp. nov.</title>
        <authorList>
            <person name="Merkel A.Y."/>
        </authorList>
    </citation>
    <scope>NUCLEOTIDE SEQUENCE [LARGE SCALE GENOMIC DNA]</scope>
    <source>
        <strain evidence="2">T05b</strain>
    </source>
</reference>
<dbReference type="RefSeq" id="WP_205459581.1">
    <property type="nucleotide sequence ID" value="NZ_JAFHKK010000022.1"/>
</dbReference>
<reference evidence="1 2" key="3">
    <citation type="submission" date="2021-02" db="EMBL/GenBank/DDBJ databases">
        <authorList>
            <person name="Merkel A.Y."/>
        </authorList>
    </citation>
    <scope>NUCLEOTIDE SEQUENCE [LARGE SCALE GENOMIC DNA]</scope>
    <source>
        <strain evidence="1 2">T05b</strain>
    </source>
</reference>
<sequence length="391" mass="45320">MSEENKVQVLKDFVFNDEVQELLAQISECVMDFNVLEITGMGTQEIKHSKLLAWMFGDNEHGLDYAILEGFLKRVVDANDEGETLESLKHYLYLPENKRNITVLCEQDNIDLLVVDEANKVVVVIENKVYAKERTQGEDGGQLNKYTDIVRRKYSGYACYFVYLTLDSSLPSNGNEQWMCASHDMVGQTVEHLLGTQSINLKAELVLSSYVDLLKRRKIMEDKALEELCKKVWAKNTEALDILMEYRTTNLDKLYEMVEKEFKFYHEEYHAIETVATDKIYQHVHGKKWSTENWAVDAHLEKHPKSLWFGYYHPSDSRATNEKLASLYKALLNENILNKKRAKATEILKINEEDVINMDEEELQKEINKVIALIRGKIKEFEKTVDEILGA</sequence>
<proteinExistence type="predicted"/>
<dbReference type="EMBL" id="JAFHKK010000022">
    <property type="protein sequence ID" value="MBN2965034.1"/>
    <property type="molecule type" value="Genomic_DNA"/>
</dbReference>
<gene>
    <name evidence="1" type="ORF">JWV37_09600</name>
</gene>
<evidence type="ECO:0000313" key="2">
    <source>
        <dbReference type="Proteomes" id="UP000703590"/>
    </source>
</evidence>
<name>A0ABS2WV18_9BACT</name>
<protein>
    <submittedName>
        <fullName evidence="1">PD-(D/E)XK nuclease family protein</fullName>
    </submittedName>
</protein>
<dbReference type="Pfam" id="PF14281">
    <property type="entry name" value="PDDEXK_4"/>
    <property type="match status" value="1"/>
</dbReference>
<dbReference type="Proteomes" id="UP000703590">
    <property type="component" value="Unassembled WGS sequence"/>
</dbReference>
<reference evidence="1 2" key="2">
    <citation type="submission" date="2021-02" db="EMBL/GenBank/DDBJ databases">
        <title>Sulfurospirillum tamanensis sp. nov.</title>
        <authorList>
            <person name="Frolova A."/>
            <person name="Merkel A."/>
            <person name="Slobodkin A."/>
        </authorList>
    </citation>
    <scope>NUCLEOTIDE SEQUENCE [LARGE SCALE GENOMIC DNA]</scope>
    <source>
        <strain evidence="1 2">T05b</strain>
    </source>
</reference>
<dbReference type="InterPro" id="IPR029470">
    <property type="entry name" value="PDDEXK_4"/>
</dbReference>
<organism evidence="1 2">
    <name type="scientific">Sulfurospirillum tamanense</name>
    <dbReference type="NCBI Taxonomy" id="2813362"/>
    <lineage>
        <taxon>Bacteria</taxon>
        <taxon>Pseudomonadati</taxon>
        <taxon>Campylobacterota</taxon>
        <taxon>Epsilonproteobacteria</taxon>
        <taxon>Campylobacterales</taxon>
        <taxon>Sulfurospirillaceae</taxon>
        <taxon>Sulfurospirillum</taxon>
    </lineage>
</organism>
<evidence type="ECO:0000313" key="1">
    <source>
        <dbReference type="EMBL" id="MBN2965034.1"/>
    </source>
</evidence>
<comment type="caution">
    <text evidence="1">The sequence shown here is derived from an EMBL/GenBank/DDBJ whole genome shotgun (WGS) entry which is preliminary data.</text>
</comment>
<accession>A0ABS2WV18</accession>